<name>A0A415M7S4_9FIRM</name>
<gene>
    <name evidence="1" type="ORF">DW007_15045</name>
</gene>
<reference evidence="1 2" key="1">
    <citation type="submission" date="2018-08" db="EMBL/GenBank/DDBJ databases">
        <title>A genome reference for cultivated species of the human gut microbiota.</title>
        <authorList>
            <person name="Zou Y."/>
            <person name="Xue W."/>
            <person name="Luo G."/>
        </authorList>
    </citation>
    <scope>NUCLEOTIDE SEQUENCE [LARGE SCALE GENOMIC DNA]</scope>
    <source>
        <strain evidence="1 2">AF36-7BH</strain>
    </source>
</reference>
<sequence length="271" mass="32523">MLLLGKQARTASILKNVQINEFLDFDNNRLKLKSSVVAEYILHNMDYNDDVELIVSKIILVLNAHNHISRYEHMLRMIVSYSNLRMLFNRKEKSYSERITKIYEIAKSLEYFKENPFFWLQYAIAKMEVHDYQAAQIYLDNAESFRKKKHVTDSWQIDTIKGRFLLEKTMYDNNAKYAYENFDMAYHYLHDNNTTDIQYPLRQVSLFDKYYRQFYDGFSNSERNVFLMHCIDMQKLIKKNISSVGKMNTRELIRIDKMLTKIQNEMAKKSV</sequence>
<protein>
    <submittedName>
        <fullName evidence="1">Uncharacterized protein</fullName>
    </submittedName>
</protein>
<proteinExistence type="predicted"/>
<dbReference type="AlphaFoldDB" id="A0A415M7S4"/>
<evidence type="ECO:0000313" key="2">
    <source>
        <dbReference type="Proteomes" id="UP000285201"/>
    </source>
</evidence>
<accession>A0A415M7S4</accession>
<dbReference type="EMBL" id="QROY01000020">
    <property type="protein sequence ID" value="RHL64867.1"/>
    <property type="molecule type" value="Genomic_DNA"/>
</dbReference>
<evidence type="ECO:0000313" key="1">
    <source>
        <dbReference type="EMBL" id="RHL64867.1"/>
    </source>
</evidence>
<dbReference type="Proteomes" id="UP000285201">
    <property type="component" value="Unassembled WGS sequence"/>
</dbReference>
<organism evidence="1 2">
    <name type="scientific">Lachnospira eligens</name>
    <dbReference type="NCBI Taxonomy" id="39485"/>
    <lineage>
        <taxon>Bacteria</taxon>
        <taxon>Bacillati</taxon>
        <taxon>Bacillota</taxon>
        <taxon>Clostridia</taxon>
        <taxon>Lachnospirales</taxon>
        <taxon>Lachnospiraceae</taxon>
        <taxon>Lachnospira</taxon>
    </lineage>
</organism>
<comment type="caution">
    <text evidence="1">The sequence shown here is derived from an EMBL/GenBank/DDBJ whole genome shotgun (WGS) entry which is preliminary data.</text>
</comment>